<evidence type="ECO:0000256" key="1">
    <source>
        <dbReference type="ARBA" id="ARBA00022801"/>
    </source>
</evidence>
<evidence type="ECO:0000256" key="2">
    <source>
        <dbReference type="SAM" id="MobiDB-lite"/>
    </source>
</evidence>
<name>A0A7R8ARX4_9EURO</name>
<dbReference type="Proteomes" id="UP000654913">
    <property type="component" value="Chromosome 7"/>
</dbReference>
<reference evidence="4" key="1">
    <citation type="submission" date="2021-01" db="EMBL/GenBank/DDBJ databases">
        <authorList>
            <consortium name="Aspergillus puulaauensis MK2 genome sequencing consortium"/>
            <person name="Kazuki M."/>
            <person name="Futagami T."/>
        </authorList>
    </citation>
    <scope>NUCLEOTIDE SEQUENCE</scope>
    <source>
        <strain evidence="4">MK2</strain>
    </source>
</reference>
<dbReference type="Pfam" id="PF07910">
    <property type="entry name" value="Peptidase_C78"/>
    <property type="match status" value="1"/>
</dbReference>
<feature type="region of interest" description="Disordered" evidence="2">
    <location>
        <begin position="95"/>
        <end position="135"/>
    </location>
</feature>
<organism evidence="4 5">
    <name type="scientific">Aspergillus puulaauensis</name>
    <dbReference type="NCBI Taxonomy" id="1220207"/>
    <lineage>
        <taxon>Eukaryota</taxon>
        <taxon>Fungi</taxon>
        <taxon>Dikarya</taxon>
        <taxon>Ascomycota</taxon>
        <taxon>Pezizomycotina</taxon>
        <taxon>Eurotiomycetes</taxon>
        <taxon>Eurotiomycetidae</taxon>
        <taxon>Eurotiales</taxon>
        <taxon>Aspergillaceae</taxon>
        <taxon>Aspergillus</taxon>
    </lineage>
</organism>
<feature type="domain" description="UFSP1/2/DUB catalytic" evidence="3">
    <location>
        <begin position="207"/>
        <end position="427"/>
    </location>
</feature>
<gene>
    <name evidence="4" type="ORF">APUU_70441S</name>
</gene>
<accession>A0A7R8ARX4</accession>
<proteinExistence type="predicted"/>
<reference evidence="4" key="2">
    <citation type="submission" date="2021-02" db="EMBL/GenBank/DDBJ databases">
        <title>Aspergillus puulaauensis MK2 genome sequence.</title>
        <authorList>
            <person name="Futagami T."/>
            <person name="Mori K."/>
            <person name="Kadooka C."/>
            <person name="Tanaka T."/>
        </authorList>
    </citation>
    <scope>NUCLEOTIDE SEQUENCE</scope>
    <source>
        <strain evidence="4">MK2</strain>
    </source>
</reference>
<dbReference type="AlphaFoldDB" id="A0A7R8ARX4"/>
<dbReference type="EMBL" id="AP024449">
    <property type="protein sequence ID" value="BCS28871.1"/>
    <property type="molecule type" value="Genomic_DNA"/>
</dbReference>
<dbReference type="GO" id="GO:0016787">
    <property type="term" value="F:hydrolase activity"/>
    <property type="evidence" value="ECO:0007669"/>
    <property type="project" value="UniProtKB-KW"/>
</dbReference>
<dbReference type="RefSeq" id="XP_041561057.1">
    <property type="nucleotide sequence ID" value="XM_041695314.1"/>
</dbReference>
<evidence type="ECO:0000259" key="3">
    <source>
        <dbReference type="Pfam" id="PF07910"/>
    </source>
</evidence>
<evidence type="ECO:0000313" key="5">
    <source>
        <dbReference type="Proteomes" id="UP000654913"/>
    </source>
</evidence>
<feature type="region of interest" description="Disordered" evidence="2">
    <location>
        <begin position="59"/>
        <end position="81"/>
    </location>
</feature>
<protein>
    <recommendedName>
        <fullName evidence="3">UFSP1/2/DUB catalytic domain-containing protein</fullName>
    </recommendedName>
</protein>
<dbReference type="OrthoDB" id="288987at2759"/>
<keyword evidence="1" id="KW-0378">Hydrolase</keyword>
<dbReference type="InterPro" id="IPR012462">
    <property type="entry name" value="UFSP1/2_DUB_cat"/>
</dbReference>
<dbReference type="GeneID" id="64978868"/>
<evidence type="ECO:0000313" key="4">
    <source>
        <dbReference type="EMBL" id="BCS28871.1"/>
    </source>
</evidence>
<sequence length="438" mass="49168">MDAQSIGCSTCPFCPFFDLNSDFVLQHVQYCHPENESQLEPTKSSPQVLFRTDLESEPMRFSGHAGGSNGKLPGSLYHADNMPNLEESTIAQYTHSPQPHANSEDVKSKSTCLHTSQNDQTGPSSRIDSKKKVNRSIKRLDRSELGPYAHEKRMPSWLLRMLNRGNTTTQVNRISPDGKLSRHSIIENETPNVVPVLARLCKQDKSVQRAFLCSAHVHHISKMPREGSFCGYRNIQMLVSYMQETRDRGNDYFPGVLPTILQLQDMIERAWDMGYNSVGRTETGGIKGTRKYIGTSEAQALFLSLGIQCEASSIGKTEEMPAHTALLSHIAAYFKSACSDDDAENVVMTDLPPVYFQHHGHSMTIVGFEIRDQGNANILVFDPTFQTPSMIKHATATKIKKPEPSRILKVYRKDICYLKKYQAFELLKLLPPGIPFES</sequence>
<feature type="compositionally biased region" description="Polar residues" evidence="2">
    <location>
        <begin position="109"/>
        <end position="126"/>
    </location>
</feature>
<dbReference type="Gene3D" id="3.90.70.130">
    <property type="match status" value="1"/>
</dbReference>
<keyword evidence="5" id="KW-1185">Reference proteome</keyword>
<dbReference type="KEGG" id="apuu:APUU_70441S"/>